<proteinExistence type="predicted"/>
<feature type="compositionally biased region" description="Low complexity" evidence="2">
    <location>
        <begin position="1409"/>
        <end position="1420"/>
    </location>
</feature>
<feature type="region of interest" description="Disordered" evidence="2">
    <location>
        <begin position="597"/>
        <end position="619"/>
    </location>
</feature>
<evidence type="ECO:0000313" key="3">
    <source>
        <dbReference type="EMBL" id="KAF2541990.1"/>
    </source>
</evidence>
<dbReference type="SUPFAM" id="SSF117289">
    <property type="entry name" value="Nucleoporin domain"/>
    <property type="match status" value="1"/>
</dbReference>
<feature type="region of interest" description="Disordered" evidence="2">
    <location>
        <begin position="491"/>
        <end position="547"/>
    </location>
</feature>
<name>A0A8S9G7S4_BRACR</name>
<dbReference type="SUPFAM" id="SSF50978">
    <property type="entry name" value="WD40 repeat-like"/>
    <property type="match status" value="2"/>
</dbReference>
<evidence type="ECO:0000313" key="4">
    <source>
        <dbReference type="Proteomes" id="UP000712281"/>
    </source>
</evidence>
<dbReference type="InterPro" id="IPR027728">
    <property type="entry name" value="Topless_fam"/>
</dbReference>
<feature type="compositionally biased region" description="Polar residues" evidence="2">
    <location>
        <begin position="512"/>
        <end position="521"/>
    </location>
</feature>
<feature type="compositionally biased region" description="Basic and acidic residues" evidence="2">
    <location>
        <begin position="7"/>
        <end position="16"/>
    </location>
</feature>
<dbReference type="SUPFAM" id="SSF50998">
    <property type="entry name" value="Quinoprotein alcohol dehydrogenase-like"/>
    <property type="match status" value="2"/>
</dbReference>
<reference evidence="3" key="1">
    <citation type="submission" date="2019-12" db="EMBL/GenBank/DDBJ databases">
        <title>Genome sequencing and annotation of Brassica cretica.</title>
        <authorList>
            <person name="Studholme D.J."/>
            <person name="Sarris P.F."/>
        </authorList>
    </citation>
    <scope>NUCLEOTIDE SEQUENCE</scope>
    <source>
        <strain evidence="3">PFS-001/15</strain>
        <tissue evidence="3">Leaf</tissue>
    </source>
</reference>
<dbReference type="PANTHER" id="PTHR44083">
    <property type="entry name" value="TOPLESS-RELATED PROTEIN 1-RELATED"/>
    <property type="match status" value="1"/>
</dbReference>
<accession>A0A8S9G7S4</accession>
<dbReference type="InterPro" id="IPR001680">
    <property type="entry name" value="WD40_rpt"/>
</dbReference>
<feature type="region of interest" description="Disordered" evidence="2">
    <location>
        <begin position="1310"/>
        <end position="1341"/>
    </location>
</feature>
<feature type="repeat" description="WD" evidence="1">
    <location>
        <begin position="780"/>
        <end position="823"/>
    </location>
</feature>
<protein>
    <recommendedName>
        <fullName evidence="5">Anaphase-promoting complex subunit 4 WD40 domain-containing protein</fullName>
    </recommendedName>
</protein>
<sequence length="1463" mass="156751">MMALTAHSREPKKHPNDEEEVEGVDLHQQHYPWEGSDMNYLYDEPFQPTPAPLTTSLAGWMPNPSVSHPTVSAGPIGLGAPNSSVSMLKRPRTPPTNSLSMDYQTADSESVLKRPRPFGISDGVNNHPVNVLPVTYPGQNHAHAAYSTDDLPKTVSRVLSQGSAIKSMDFHPVQQTMLLVGTNLGDIAIWEVGSRDKLASRSFKVWDLATCTGNLQASLASEYTVAVNRVIWSPDGGLLGVAYSKHIVHIYSYHGGDDLRNHLEIDAHAGNVNDLAFSQPNQELCVVTCGEDKTIKVWSAVTGNKLHTFEGHEAPVYSVCPHQKENIQFIFSTAVDGRIKAWLYDNMGSRVDYDAPGRSCTAMAYSADGTRLFSCGTSKEGESFIVEWNESEGAVKRTYLGLGKRSAGVVQFDTLKNKFLVAGDEFHVKFWDMDSVELLTTTNADGGLPSSPCLRINKEGTLLAVSTTENGIKILANAEGSRILHSMANRGLESSRAPPGSVSKGPIVGTFGTPSSSTGMSLSMAERSGPGAAGTVMNGDTRSLSDVKPRIPDEAERSKPFQPTPAPLTTSLAGWMPNPSVSHPTVSAGPIGLGAPNSSVSMLKRPRTPPTNSLSMDYQTADSESVLKRPRPFGISDGVNNHPVNVLPVTYPGQNHAHAAYSTDDLPKTVSRVLSQGSAIKSMDFHPVQQTMLLVGTNLGDIAIWEVGSRDKLASRCFKVWDLATCTGNLQASLASEYTAAVNRVIWSPDGGLLGVAYSKHIVHIYSYHGGDDLRNHLEIDAHAGNVNDLAFSQPNQELCVVTCGEDKTIKVWSAVTGNKLHTFEGHEAPVYSVCPHQKENIQFIFSTAVDGRIKAWLYDNMGSRVDYDAPGRSCTAMAYSADGTRLFSCGTSKEGESFIVEWNESEGAVKRTYLGLGKRSAGVVQFDTLKNKFLVAGDEFHVKFWDMESVELLTTTNADGGLPSSPCLRINKEGTLLAVSTTENGIKILANAEGSRILHSMANRGLESSRAPPGSVSKAPIVGTFGTPSSSTGMSLSMAERSGPGAAGTVMNGDTRSLSDVKPRIPDEAERSKVWKLAEISERSQLRTLRLPDTLLPGRIVKLIYTNSGGAILALAENALHKLWKWQKSERNLSGKKRVTGLAFSNVLNVLVSSGADSQLCVWSMDGWEKQASKQIQIPSGHSPNPLAHTRVQFHQDQTHVLAVHASQLAIYEAPKLENVKQWIPTESSGSVTDAVYSCDSQSIYAAFDDGSVSILTATTLQLKCRIGPSSYLPSNPSLRLYPATIAAHPSEPNQFAVGLTDGGVHVLEPPGPEGKWGMSPPPENGAGPSVSSAPGSDQQPRVVALTNTTSVNISSLLNSLRLYPATIAAHPSEPNQFAVGLTDGGVHVLEPPGPEGKWGMSPPPENGAGPSVSSAPGSDQQPSFTMLLLNVGGQANDSLKKSSENCPPLSQCLAVAENSNL</sequence>
<comment type="caution">
    <text evidence="3">The sequence shown here is derived from an EMBL/GenBank/DDBJ whole genome shotgun (WGS) entry which is preliminary data.</text>
</comment>
<feature type="region of interest" description="Disordered" evidence="2">
    <location>
        <begin position="82"/>
        <end position="104"/>
    </location>
</feature>
<dbReference type="FunFam" id="2.130.10.10:FF:000558">
    <property type="entry name" value="Topless-related protein 1"/>
    <property type="match status" value="2"/>
</dbReference>
<feature type="region of interest" description="Disordered" evidence="2">
    <location>
        <begin position="1030"/>
        <end position="1062"/>
    </location>
</feature>
<feature type="compositionally biased region" description="Low complexity" evidence="2">
    <location>
        <begin position="1327"/>
        <end position="1338"/>
    </location>
</feature>
<organism evidence="3 4">
    <name type="scientific">Brassica cretica</name>
    <name type="common">Mustard</name>
    <dbReference type="NCBI Taxonomy" id="69181"/>
    <lineage>
        <taxon>Eukaryota</taxon>
        <taxon>Viridiplantae</taxon>
        <taxon>Streptophyta</taxon>
        <taxon>Embryophyta</taxon>
        <taxon>Tracheophyta</taxon>
        <taxon>Spermatophyta</taxon>
        <taxon>Magnoliopsida</taxon>
        <taxon>eudicotyledons</taxon>
        <taxon>Gunneridae</taxon>
        <taxon>Pentapetalae</taxon>
        <taxon>rosids</taxon>
        <taxon>malvids</taxon>
        <taxon>Brassicales</taxon>
        <taxon>Brassicaceae</taxon>
        <taxon>Brassiceae</taxon>
        <taxon>Brassica</taxon>
    </lineage>
</organism>
<dbReference type="Pfam" id="PF00400">
    <property type="entry name" value="WD40"/>
    <property type="match status" value="5"/>
</dbReference>
<feature type="region of interest" description="Disordered" evidence="2">
    <location>
        <begin position="1"/>
        <end position="24"/>
    </location>
</feature>
<evidence type="ECO:0000256" key="2">
    <source>
        <dbReference type="SAM" id="MobiDB-lite"/>
    </source>
</evidence>
<feature type="repeat" description="WD" evidence="1">
    <location>
        <begin position="265"/>
        <end position="308"/>
    </location>
</feature>
<evidence type="ECO:0000256" key="1">
    <source>
        <dbReference type="PROSITE-ProRule" id="PRU00221"/>
    </source>
</evidence>
<dbReference type="Proteomes" id="UP000712281">
    <property type="component" value="Unassembled WGS sequence"/>
</dbReference>
<dbReference type="InterPro" id="IPR011047">
    <property type="entry name" value="Quinoprotein_ADH-like_sf"/>
</dbReference>
<dbReference type="GO" id="GO:0006355">
    <property type="term" value="P:regulation of DNA-templated transcription"/>
    <property type="evidence" value="ECO:0007669"/>
    <property type="project" value="InterPro"/>
</dbReference>
<evidence type="ECO:0008006" key="5">
    <source>
        <dbReference type="Google" id="ProtNLM"/>
    </source>
</evidence>
<dbReference type="SMART" id="SM00320">
    <property type="entry name" value="WD40"/>
    <property type="match status" value="15"/>
</dbReference>
<dbReference type="PROSITE" id="PS50082">
    <property type="entry name" value="WD_REPEATS_2"/>
    <property type="match status" value="2"/>
</dbReference>
<feature type="compositionally biased region" description="Polar residues" evidence="2">
    <location>
        <begin position="95"/>
        <end position="104"/>
    </location>
</feature>
<dbReference type="PANTHER" id="PTHR44083:SF55">
    <property type="entry name" value="TOPLESS-RELATED PROTEIN 4-LIKE"/>
    <property type="match status" value="1"/>
</dbReference>
<gene>
    <name evidence="3" type="ORF">F2Q68_00032554</name>
</gene>
<dbReference type="Gene3D" id="2.130.10.10">
    <property type="entry name" value="YVTN repeat-like/Quinoprotein amine dehydrogenase"/>
    <property type="match status" value="5"/>
</dbReference>
<dbReference type="EMBL" id="QGKW02002005">
    <property type="protein sequence ID" value="KAF2541990.1"/>
    <property type="molecule type" value="Genomic_DNA"/>
</dbReference>
<feature type="compositionally biased region" description="Polar residues" evidence="2">
    <location>
        <begin position="610"/>
        <end position="619"/>
    </location>
</feature>
<keyword evidence="1" id="KW-0853">WD repeat</keyword>
<feature type="region of interest" description="Disordered" evidence="2">
    <location>
        <begin position="1393"/>
        <end position="1426"/>
    </location>
</feature>
<dbReference type="InterPro" id="IPR015943">
    <property type="entry name" value="WD40/YVTN_repeat-like_dom_sf"/>
</dbReference>
<dbReference type="InterPro" id="IPR036322">
    <property type="entry name" value="WD40_repeat_dom_sf"/>
</dbReference>